<protein>
    <submittedName>
        <fullName evidence="2">Uncharacterized protein</fullName>
    </submittedName>
</protein>
<dbReference type="EMBL" id="BGPR01079551">
    <property type="protein sequence ID" value="GBL75025.1"/>
    <property type="molecule type" value="Genomic_DNA"/>
</dbReference>
<feature type="transmembrane region" description="Helical" evidence="1">
    <location>
        <begin position="92"/>
        <end position="113"/>
    </location>
</feature>
<evidence type="ECO:0000313" key="3">
    <source>
        <dbReference type="Proteomes" id="UP000499080"/>
    </source>
</evidence>
<accession>A0A4Y2A6M3</accession>
<evidence type="ECO:0000313" key="2">
    <source>
        <dbReference type="EMBL" id="GBL75025.1"/>
    </source>
</evidence>
<dbReference type="OrthoDB" id="5985669at2759"/>
<proteinExistence type="predicted"/>
<reference evidence="2 3" key="1">
    <citation type="journal article" date="2019" name="Sci. Rep.">
        <title>Orb-weaving spider Araneus ventricosus genome elucidates the spidroin gene catalogue.</title>
        <authorList>
            <person name="Kono N."/>
            <person name="Nakamura H."/>
            <person name="Ohtoshi R."/>
            <person name="Moran D.A.P."/>
            <person name="Shinohara A."/>
            <person name="Yoshida Y."/>
            <person name="Fujiwara M."/>
            <person name="Mori M."/>
            <person name="Tomita M."/>
            <person name="Arakawa K."/>
        </authorList>
    </citation>
    <scope>NUCLEOTIDE SEQUENCE [LARGE SCALE GENOMIC DNA]</scope>
</reference>
<keyword evidence="3" id="KW-1185">Reference proteome</keyword>
<dbReference type="PANTHER" id="PTHR21041">
    <property type="entry name" value="DENDRITIC CELL-SPECIFIC TRANSMEMBRANE PROTEIN"/>
    <property type="match status" value="1"/>
</dbReference>
<organism evidence="2 3">
    <name type="scientific">Araneus ventricosus</name>
    <name type="common">Orbweaver spider</name>
    <name type="synonym">Epeira ventricosa</name>
    <dbReference type="NCBI Taxonomy" id="182803"/>
    <lineage>
        <taxon>Eukaryota</taxon>
        <taxon>Metazoa</taxon>
        <taxon>Ecdysozoa</taxon>
        <taxon>Arthropoda</taxon>
        <taxon>Chelicerata</taxon>
        <taxon>Arachnida</taxon>
        <taxon>Araneae</taxon>
        <taxon>Araneomorphae</taxon>
        <taxon>Entelegynae</taxon>
        <taxon>Araneoidea</taxon>
        <taxon>Araneidae</taxon>
        <taxon>Araneus</taxon>
    </lineage>
</organism>
<name>A0A4Y2A6M3_ARAVE</name>
<dbReference type="PANTHER" id="PTHR21041:SF9">
    <property type="entry name" value="DENDRITIC CELL-SPECIFIC TRANSMEMBRANE PROTEIN-LIKE DOMAIN-CONTAINING PROTEIN"/>
    <property type="match status" value="1"/>
</dbReference>
<keyword evidence="1" id="KW-0472">Membrane</keyword>
<dbReference type="AlphaFoldDB" id="A0A4Y2A6M3"/>
<keyword evidence="1" id="KW-0812">Transmembrane</keyword>
<dbReference type="Proteomes" id="UP000499080">
    <property type="component" value="Unassembled WGS sequence"/>
</dbReference>
<keyword evidence="1" id="KW-1133">Transmembrane helix</keyword>
<feature type="transmembrane region" description="Helical" evidence="1">
    <location>
        <begin position="50"/>
        <end position="72"/>
    </location>
</feature>
<comment type="caution">
    <text evidence="2">The sequence shown here is derived from an EMBL/GenBank/DDBJ whole genome shotgun (WGS) entry which is preliminary data.</text>
</comment>
<evidence type="ECO:0000256" key="1">
    <source>
        <dbReference type="SAM" id="Phobius"/>
    </source>
</evidence>
<sequence>MLQLSKNIEYVSYRQERNRANLAIQRSKKIRQDKKVPNALHKLVLERLQLSAFASQALGSILALALGIGYAVSTEVRCVCCLTIPSLCGKAGRMYLSTFIITFIILGPIANITSNARESMRVMSCISSLNLNHTVERFKLMFKPVKEIVWDFVGASEKVQKNTKGIEGAYKQIDNEV</sequence>
<dbReference type="InterPro" id="IPR051856">
    <property type="entry name" value="CSR-E3_Ligase_Protein"/>
</dbReference>
<gene>
    <name evidence="2" type="ORF">AVEN_96122_1</name>
</gene>